<evidence type="ECO:0000313" key="13">
    <source>
        <dbReference type="EMBL" id="WOB43140.1"/>
    </source>
</evidence>
<feature type="transmembrane region" description="Helical" evidence="11">
    <location>
        <begin position="249"/>
        <end position="269"/>
    </location>
</feature>
<feature type="transmembrane region" description="Helical" evidence="11">
    <location>
        <begin position="437"/>
        <end position="462"/>
    </location>
</feature>
<dbReference type="CDD" id="cd06160">
    <property type="entry name" value="S2P-M50_like_2"/>
    <property type="match status" value="1"/>
</dbReference>
<evidence type="ECO:0000256" key="6">
    <source>
        <dbReference type="ARBA" id="ARBA00022801"/>
    </source>
</evidence>
<feature type="region of interest" description="Disordered" evidence="10">
    <location>
        <begin position="87"/>
        <end position="109"/>
    </location>
</feature>
<keyword evidence="9 11" id="KW-0472">Membrane</keyword>
<comment type="similarity">
    <text evidence="3">Belongs to the peptidase M50B family.</text>
</comment>
<dbReference type="GO" id="GO:0008233">
    <property type="term" value="F:peptidase activity"/>
    <property type="evidence" value="ECO:0007669"/>
    <property type="project" value="UniProtKB-KW"/>
</dbReference>
<feature type="transmembrane region" description="Helical" evidence="11">
    <location>
        <begin position="482"/>
        <end position="502"/>
    </location>
</feature>
<protein>
    <submittedName>
        <fullName evidence="13">Site-2 protease family protein</fullName>
    </submittedName>
</protein>
<dbReference type="KEGG" id="tog:HNI00_08195"/>
<feature type="transmembrane region" description="Helical" evidence="11">
    <location>
        <begin position="290"/>
        <end position="309"/>
    </location>
</feature>
<evidence type="ECO:0000256" key="3">
    <source>
        <dbReference type="ARBA" id="ARBA00007931"/>
    </source>
</evidence>
<dbReference type="GO" id="GO:0016020">
    <property type="term" value="C:membrane"/>
    <property type="evidence" value="ECO:0007669"/>
    <property type="project" value="UniProtKB-SubCell"/>
</dbReference>
<evidence type="ECO:0000256" key="11">
    <source>
        <dbReference type="SAM" id="Phobius"/>
    </source>
</evidence>
<dbReference type="InterPro" id="IPR008915">
    <property type="entry name" value="Peptidase_M50"/>
</dbReference>
<evidence type="ECO:0000259" key="12">
    <source>
        <dbReference type="Pfam" id="PF02163"/>
    </source>
</evidence>
<feature type="transmembrane region" description="Helical" evidence="11">
    <location>
        <begin position="392"/>
        <end position="416"/>
    </location>
</feature>
<gene>
    <name evidence="13" type="ORF">HNI00_08195</name>
</gene>
<keyword evidence="7" id="KW-0809">Transit peptide</keyword>
<comment type="cofactor">
    <cofactor evidence="1">
        <name>Zn(2+)</name>
        <dbReference type="ChEBI" id="CHEBI:29105"/>
    </cofactor>
</comment>
<dbReference type="RefSeq" id="WP_316792337.1">
    <property type="nucleotide sequence ID" value="NZ_CP053540.1"/>
</dbReference>
<sequence>MIFWLLLLSITGLFTYYIVQRSVSSITRTPIWLLWLVMMLPALIWTGWILLNGPDARIPAALLFGPFLISPVLYWLLVQWGRPPRPATAESAAEPSPQKPEPDPKAPLRPIDRQEEATLQNCFPWSVYYLQNLEYRPQALICRGQLRSSPEVAYRTIRENIEAQFGDRFLVLFQEGLNGKPFFALVPNAQAQRDQADQADGKQSERRLGRSLGLFVATLLTTCLGGAILTERFTAGVAADEPLASTLSFNLPTLLTGLPYAIAILLILGGRELANFWVARRYGLRVSYPYFIPVPPMAVFPFGTFGALLQRRSPVPHRRALFDIGLTGSMVSFLISLPILLWGLAQSQPIQRTAESGIFRFESFNPHGSLLLAVLSKLALGSAFTADTALRLHPVAVAGCIGIVITALNLMPVGQLDGGQIVHAMFGQRMGALIGQVARLLVLLLSLVQQELLLWAVLLFLLPAVDAPTLNDVSELDNLRDFLGLAALTLLVIILLPPPPVLSQLLGIAG</sequence>
<dbReference type="GO" id="GO:0006508">
    <property type="term" value="P:proteolysis"/>
    <property type="evidence" value="ECO:0007669"/>
    <property type="project" value="UniProtKB-KW"/>
</dbReference>
<organism evidence="13">
    <name type="scientific">Thermoleptolyngbya oregonensis NK1-22</name>
    <dbReference type="NCBI Taxonomy" id="2547457"/>
    <lineage>
        <taxon>Bacteria</taxon>
        <taxon>Bacillati</taxon>
        <taxon>Cyanobacteriota</taxon>
        <taxon>Cyanophyceae</taxon>
        <taxon>Oculatellales</taxon>
        <taxon>Oculatellaceae</taxon>
        <taxon>Thermoleptolyngbya</taxon>
    </lineage>
</organism>
<dbReference type="InterPro" id="IPR044838">
    <property type="entry name" value="EGY1-like"/>
</dbReference>
<evidence type="ECO:0000256" key="10">
    <source>
        <dbReference type="SAM" id="MobiDB-lite"/>
    </source>
</evidence>
<feature type="transmembrane region" description="Helical" evidence="11">
    <location>
        <begin position="321"/>
        <end position="345"/>
    </location>
</feature>
<comment type="subcellular location">
    <subcellularLocation>
        <location evidence="2">Membrane</location>
        <topology evidence="2">Multi-pass membrane protein</topology>
    </subcellularLocation>
</comment>
<feature type="transmembrane region" description="Helical" evidence="11">
    <location>
        <begin position="31"/>
        <end position="51"/>
    </location>
</feature>
<feature type="transmembrane region" description="Helical" evidence="11">
    <location>
        <begin position="6"/>
        <end position="24"/>
    </location>
</feature>
<reference evidence="13" key="1">
    <citation type="submission" date="2020-05" db="EMBL/GenBank/DDBJ databases">
        <authorList>
            <person name="Zhu T."/>
            <person name="Keshari N."/>
            <person name="Lu X."/>
        </authorList>
    </citation>
    <scope>NUCLEOTIDE SEQUENCE</scope>
    <source>
        <strain evidence="13">NK1-22</strain>
    </source>
</reference>
<evidence type="ECO:0000256" key="9">
    <source>
        <dbReference type="ARBA" id="ARBA00023136"/>
    </source>
</evidence>
<dbReference type="PANTHER" id="PTHR31412:SF0">
    <property type="entry name" value="ZINC METALLOPROTEASE EGY1, CHLOROPLASTIC-RELATED"/>
    <property type="match status" value="1"/>
</dbReference>
<keyword evidence="4 13" id="KW-0645">Protease</keyword>
<name>A0AA96Y3K1_9CYAN</name>
<proteinExistence type="inferred from homology"/>
<dbReference type="PANTHER" id="PTHR31412">
    <property type="entry name" value="ZINC METALLOPROTEASE EGY1"/>
    <property type="match status" value="1"/>
</dbReference>
<evidence type="ECO:0000256" key="4">
    <source>
        <dbReference type="ARBA" id="ARBA00022670"/>
    </source>
</evidence>
<evidence type="ECO:0000256" key="7">
    <source>
        <dbReference type="ARBA" id="ARBA00022946"/>
    </source>
</evidence>
<keyword evidence="6" id="KW-0378">Hydrolase</keyword>
<feature type="domain" description="Peptidase M50" evidence="12">
    <location>
        <begin position="261"/>
        <end position="438"/>
    </location>
</feature>
<dbReference type="EMBL" id="CP053540">
    <property type="protein sequence ID" value="WOB43140.1"/>
    <property type="molecule type" value="Genomic_DNA"/>
</dbReference>
<accession>A0AA96Y3K1</accession>
<feature type="compositionally biased region" description="Low complexity" evidence="10">
    <location>
        <begin position="87"/>
        <end position="96"/>
    </location>
</feature>
<evidence type="ECO:0000256" key="8">
    <source>
        <dbReference type="ARBA" id="ARBA00022989"/>
    </source>
</evidence>
<feature type="compositionally biased region" description="Basic and acidic residues" evidence="10">
    <location>
        <begin position="100"/>
        <end position="109"/>
    </location>
</feature>
<dbReference type="Pfam" id="PF02163">
    <property type="entry name" value="Peptidase_M50"/>
    <property type="match status" value="1"/>
</dbReference>
<keyword evidence="8 11" id="KW-1133">Transmembrane helix</keyword>
<evidence type="ECO:0000256" key="5">
    <source>
        <dbReference type="ARBA" id="ARBA00022692"/>
    </source>
</evidence>
<feature type="transmembrane region" description="Helical" evidence="11">
    <location>
        <begin position="212"/>
        <end position="229"/>
    </location>
</feature>
<keyword evidence="5 11" id="KW-0812">Transmembrane</keyword>
<evidence type="ECO:0000256" key="1">
    <source>
        <dbReference type="ARBA" id="ARBA00001947"/>
    </source>
</evidence>
<evidence type="ECO:0000256" key="2">
    <source>
        <dbReference type="ARBA" id="ARBA00004141"/>
    </source>
</evidence>
<feature type="transmembrane region" description="Helical" evidence="11">
    <location>
        <begin position="57"/>
        <end position="77"/>
    </location>
</feature>
<dbReference type="AlphaFoldDB" id="A0AA96Y3K1"/>